<dbReference type="EMBL" id="QGNW01000175">
    <property type="protein sequence ID" value="RVW88285.1"/>
    <property type="molecule type" value="Genomic_DNA"/>
</dbReference>
<evidence type="ECO:0000256" key="1">
    <source>
        <dbReference type="SAM" id="MobiDB-lite"/>
    </source>
</evidence>
<organism evidence="2 3">
    <name type="scientific">Vitis vinifera</name>
    <name type="common">Grape</name>
    <dbReference type="NCBI Taxonomy" id="29760"/>
    <lineage>
        <taxon>Eukaryota</taxon>
        <taxon>Viridiplantae</taxon>
        <taxon>Streptophyta</taxon>
        <taxon>Embryophyta</taxon>
        <taxon>Tracheophyta</taxon>
        <taxon>Spermatophyta</taxon>
        <taxon>Magnoliopsida</taxon>
        <taxon>eudicotyledons</taxon>
        <taxon>Gunneridae</taxon>
        <taxon>Pentapetalae</taxon>
        <taxon>rosids</taxon>
        <taxon>Vitales</taxon>
        <taxon>Vitaceae</taxon>
        <taxon>Viteae</taxon>
        <taxon>Vitis</taxon>
    </lineage>
</organism>
<comment type="caution">
    <text evidence="2">The sequence shown here is derived from an EMBL/GenBank/DDBJ whole genome shotgun (WGS) entry which is preliminary data.</text>
</comment>
<evidence type="ECO:0000313" key="3">
    <source>
        <dbReference type="Proteomes" id="UP000288805"/>
    </source>
</evidence>
<name>A0A438HV11_VITVI</name>
<gene>
    <name evidence="2" type="ORF">CK203_038720</name>
</gene>
<dbReference type="AlphaFoldDB" id="A0A438HV11"/>
<accession>A0A438HV11</accession>
<sequence>MGIQNSLQDYSCMSPYRLVYGKACHLPVEVEYKAWWAIKKAPHLSRKAKIKVDRPFHYSPSAFQWSSGTTQFQQHNTFKVNGHRLKPFMEPFNQDKEEPAKAPLGTMCHLQVHFPFFQPANQLANQVAKWGNFHSKLQKSLSSCEAPNSEHLLHWKPEVVCLKRKHLATQHAPYGTQAKQFSPFQPWPRQEEPSMSPSTRNPRPRASLAWDSISEAPQAPTIPPSEGGVPSNPPQRRYETRRPPTTPGQAFHPKRSFVALLQRKPKFRPGESSTPPSLSCLLQSLKFLLG</sequence>
<proteinExistence type="predicted"/>
<dbReference type="Proteomes" id="UP000288805">
    <property type="component" value="Unassembled WGS sequence"/>
</dbReference>
<reference evidence="2 3" key="1">
    <citation type="journal article" date="2018" name="PLoS Genet.">
        <title>Population sequencing reveals clonal diversity and ancestral inbreeding in the grapevine cultivar Chardonnay.</title>
        <authorList>
            <person name="Roach M.J."/>
            <person name="Johnson D.L."/>
            <person name="Bohlmann J."/>
            <person name="van Vuuren H.J."/>
            <person name="Jones S.J."/>
            <person name="Pretorius I.S."/>
            <person name="Schmidt S.A."/>
            <person name="Borneman A.R."/>
        </authorList>
    </citation>
    <scope>NUCLEOTIDE SEQUENCE [LARGE SCALE GENOMIC DNA]</scope>
    <source>
        <strain evidence="3">cv. Chardonnay</strain>
        <tissue evidence="2">Leaf</tissue>
    </source>
</reference>
<evidence type="ECO:0000313" key="2">
    <source>
        <dbReference type="EMBL" id="RVW88285.1"/>
    </source>
</evidence>
<feature type="region of interest" description="Disordered" evidence="1">
    <location>
        <begin position="174"/>
        <end position="278"/>
    </location>
</feature>
<protein>
    <submittedName>
        <fullName evidence="2">Uncharacterized protein</fullName>
    </submittedName>
</protein>